<gene>
    <name evidence="10" type="primary">TrmE</name>
    <name evidence="10" type="ORF">Esi_0157_0044</name>
</gene>
<comment type="similarity">
    <text evidence="1">Belongs to the TRAFAC class TrmE-Era-EngA-EngB-Septin-like GTPase superfamily. TrmE GTPase family.</text>
</comment>
<accession>D8LG51</accession>
<dbReference type="Proteomes" id="UP000002630">
    <property type="component" value="Linkage Group LG23"/>
</dbReference>
<dbReference type="InterPro" id="IPR025867">
    <property type="entry name" value="MnmE_helical"/>
</dbReference>
<evidence type="ECO:0000256" key="1">
    <source>
        <dbReference type="ARBA" id="ARBA00011043"/>
    </source>
</evidence>
<feature type="domain" description="MnmE helical" evidence="9">
    <location>
        <begin position="361"/>
        <end position="787"/>
    </location>
</feature>
<keyword evidence="3" id="KW-0547">Nucleotide-binding</keyword>
<dbReference type="Pfam" id="PF01926">
    <property type="entry name" value="MMR_HSR1"/>
    <property type="match status" value="1"/>
</dbReference>
<evidence type="ECO:0000256" key="6">
    <source>
        <dbReference type="SAM" id="SignalP"/>
    </source>
</evidence>
<dbReference type="CDD" id="cd14858">
    <property type="entry name" value="TrmE_N"/>
    <property type="match status" value="1"/>
</dbReference>
<dbReference type="InterPro" id="IPR005225">
    <property type="entry name" value="Small_GTP-bd"/>
</dbReference>
<dbReference type="PANTHER" id="PTHR42714:SF2">
    <property type="entry name" value="TRNA MODIFICATION GTPASE GTPBP3, MITOCHONDRIAL"/>
    <property type="match status" value="1"/>
</dbReference>
<dbReference type="HAMAP" id="MF_00379">
    <property type="entry name" value="GTPase_MnmE"/>
    <property type="match status" value="1"/>
</dbReference>
<dbReference type="InterPro" id="IPR006073">
    <property type="entry name" value="GTP-bd"/>
</dbReference>
<dbReference type="CDD" id="cd04164">
    <property type="entry name" value="trmE"/>
    <property type="match status" value="1"/>
</dbReference>
<keyword evidence="4" id="KW-0342">GTP-binding</keyword>
<dbReference type="InterPro" id="IPR027417">
    <property type="entry name" value="P-loop_NTPase"/>
</dbReference>
<dbReference type="Gene3D" id="3.30.1360.120">
    <property type="entry name" value="Probable tRNA modification gtpase trme, domain 1"/>
    <property type="match status" value="1"/>
</dbReference>
<dbReference type="InterPro" id="IPR027368">
    <property type="entry name" value="MnmE_dom2"/>
</dbReference>
<evidence type="ECO:0000256" key="5">
    <source>
        <dbReference type="SAM" id="MobiDB-lite"/>
    </source>
</evidence>
<feature type="domain" description="GTP-binding protein TrmE N-terminal" evidence="8">
    <location>
        <begin position="197"/>
        <end position="358"/>
    </location>
</feature>
<dbReference type="STRING" id="2880.D8LG51"/>
<evidence type="ECO:0000259" key="9">
    <source>
        <dbReference type="Pfam" id="PF12631"/>
    </source>
</evidence>
<keyword evidence="11" id="KW-1185">Reference proteome</keyword>
<dbReference type="GO" id="GO:0030488">
    <property type="term" value="P:tRNA methylation"/>
    <property type="evidence" value="ECO:0007669"/>
    <property type="project" value="TreeGrafter"/>
</dbReference>
<evidence type="ECO:0000259" key="7">
    <source>
        <dbReference type="Pfam" id="PF01926"/>
    </source>
</evidence>
<evidence type="ECO:0000256" key="4">
    <source>
        <dbReference type="ARBA" id="ARBA00023134"/>
    </source>
</evidence>
<sequence length="790" mass="81366">MLARGFSLALPLLLVLSPLVLSHVGAPCFIPASSAGLSTTATTRAMRLAPHTTSTSACQRLLLLLASHPKRRNLLPHIPSTSTLRASLHGGTITSTRGATPPMAPAASPLLPRISSTSSTSSTSRRLQHLAASPTGTSPTNPIARGPTGEPSPRPALRRAVGSNMKTLPRTNKEDGDLISTTRSPLPSASSSSSEDTIFALATGNAGPAGVAVVRISGPLSAQVLQALTSAANLSSVTAAEASAGGDAGVAASAAPAVVNGGGAGRRLPPFPAARRAVVRRLYDPATGDLLDEALVLWMPGPRSFTGEDTVELHTHGSRAVINGVLDALAGMGAASGMRRVRLAERGEFTQRAYGNGRMDLTGVEGLADLIAADTAAQRKQALKQMGGALRDMYEEWRHQLKGCLAHAEAVIDFGDDEEDVGGDAAFAAMMPRVRGLAAEIDRHLRDGGRGEIVRSGVRVAIVGPPNAGKSSLLNLLAARPAAIVSPVAGTTRDVVEVQMDIAGLPVTLSDTAGLPKATDDEIEREGMRRARSAVDNAHLAIFVVDATNTDGATALLGKLREEAKEAEAEAAATAAQRDDAAEMEGVFGSGSSGGGSAALDDLIVVANKADLALTLLEGESGEAEHHEQELTSLATAAAAAAAAAAAGPGRTAEAVGSRAGAAEMDGVGAATRGTEGDEEGRSGGGGRVWKLSCKTKEGLDGFMEHLEAEVRSRFQGAADDESPLITRRRHRQHVEACLLALRAAQRPQMPLDLAAEELRIASSELGRITGAVGVEELLDVIFRDFCIGK</sequence>
<dbReference type="Pfam" id="PF12631">
    <property type="entry name" value="MnmE_helical"/>
    <property type="match status" value="1"/>
</dbReference>
<dbReference type="GO" id="GO:0002098">
    <property type="term" value="P:tRNA wobble uridine modification"/>
    <property type="evidence" value="ECO:0007669"/>
    <property type="project" value="TreeGrafter"/>
</dbReference>
<dbReference type="OrthoDB" id="188276at2759"/>
<feature type="region of interest" description="Disordered" evidence="5">
    <location>
        <begin position="666"/>
        <end position="685"/>
    </location>
</feature>
<organism evidence="10 11">
    <name type="scientific">Ectocarpus siliculosus</name>
    <name type="common">Brown alga</name>
    <name type="synonym">Conferva siliculosa</name>
    <dbReference type="NCBI Taxonomy" id="2880"/>
    <lineage>
        <taxon>Eukaryota</taxon>
        <taxon>Sar</taxon>
        <taxon>Stramenopiles</taxon>
        <taxon>Ochrophyta</taxon>
        <taxon>PX clade</taxon>
        <taxon>Phaeophyceae</taxon>
        <taxon>Ectocarpales</taxon>
        <taxon>Ectocarpaceae</taxon>
        <taxon>Ectocarpus</taxon>
    </lineage>
</organism>
<dbReference type="GO" id="GO:0005737">
    <property type="term" value="C:cytoplasm"/>
    <property type="evidence" value="ECO:0007669"/>
    <property type="project" value="TreeGrafter"/>
</dbReference>
<dbReference type="InterPro" id="IPR004520">
    <property type="entry name" value="GTPase_MnmE"/>
</dbReference>
<feature type="compositionally biased region" description="Low complexity" evidence="5">
    <location>
        <begin position="180"/>
        <end position="193"/>
    </location>
</feature>
<dbReference type="EMBL" id="FN649748">
    <property type="protein sequence ID" value="CBN78950.1"/>
    <property type="molecule type" value="Genomic_DNA"/>
</dbReference>
<feature type="compositionally biased region" description="Low complexity" evidence="5">
    <location>
        <begin position="99"/>
        <end position="124"/>
    </location>
</feature>
<dbReference type="OMA" id="EAEHHEQ"/>
<dbReference type="InterPro" id="IPR031168">
    <property type="entry name" value="G_TrmE"/>
</dbReference>
<feature type="chain" id="PRO_5003117163" evidence="6">
    <location>
        <begin position="23"/>
        <end position="790"/>
    </location>
</feature>
<keyword evidence="2" id="KW-0819">tRNA processing</keyword>
<dbReference type="NCBIfam" id="TIGR00231">
    <property type="entry name" value="small_GTP"/>
    <property type="match status" value="1"/>
</dbReference>
<dbReference type="InterPro" id="IPR027266">
    <property type="entry name" value="TrmE/GcvT-like"/>
</dbReference>
<dbReference type="eggNOG" id="KOG1191">
    <property type="taxonomic scope" value="Eukaryota"/>
</dbReference>
<feature type="signal peptide" evidence="6">
    <location>
        <begin position="1"/>
        <end position="22"/>
    </location>
</feature>
<evidence type="ECO:0000313" key="11">
    <source>
        <dbReference type="Proteomes" id="UP000002630"/>
    </source>
</evidence>
<dbReference type="InterPro" id="IPR018948">
    <property type="entry name" value="GTP-bd_TrmE_N"/>
</dbReference>
<proteinExistence type="inferred from homology"/>
<keyword evidence="6" id="KW-0732">Signal</keyword>
<dbReference type="Gene3D" id="3.40.50.300">
    <property type="entry name" value="P-loop containing nucleotide triphosphate hydrolases"/>
    <property type="match status" value="1"/>
</dbReference>
<dbReference type="PANTHER" id="PTHR42714">
    <property type="entry name" value="TRNA MODIFICATION GTPASE GTPBP3"/>
    <property type="match status" value="1"/>
</dbReference>
<reference evidence="10 11" key="1">
    <citation type="journal article" date="2010" name="Nature">
        <title>The Ectocarpus genome and the independent evolution of multicellularity in brown algae.</title>
        <authorList>
            <person name="Cock J.M."/>
            <person name="Sterck L."/>
            <person name="Rouze P."/>
            <person name="Scornet D."/>
            <person name="Allen A.E."/>
            <person name="Amoutzias G."/>
            <person name="Anthouard V."/>
            <person name="Artiguenave F."/>
            <person name="Aury J.M."/>
            <person name="Badger J.H."/>
            <person name="Beszteri B."/>
            <person name="Billiau K."/>
            <person name="Bonnet E."/>
            <person name="Bothwell J.H."/>
            <person name="Bowler C."/>
            <person name="Boyen C."/>
            <person name="Brownlee C."/>
            <person name="Carrano C.J."/>
            <person name="Charrier B."/>
            <person name="Cho G.Y."/>
            <person name="Coelho S.M."/>
            <person name="Collen J."/>
            <person name="Corre E."/>
            <person name="Da Silva C."/>
            <person name="Delage L."/>
            <person name="Delaroque N."/>
            <person name="Dittami S.M."/>
            <person name="Doulbeau S."/>
            <person name="Elias M."/>
            <person name="Farnham G."/>
            <person name="Gachon C.M."/>
            <person name="Gschloessl B."/>
            <person name="Heesch S."/>
            <person name="Jabbari K."/>
            <person name="Jubin C."/>
            <person name="Kawai H."/>
            <person name="Kimura K."/>
            <person name="Kloareg B."/>
            <person name="Kupper F.C."/>
            <person name="Lang D."/>
            <person name="Le Bail A."/>
            <person name="Leblanc C."/>
            <person name="Lerouge P."/>
            <person name="Lohr M."/>
            <person name="Lopez P.J."/>
            <person name="Martens C."/>
            <person name="Maumus F."/>
            <person name="Michel G."/>
            <person name="Miranda-Saavedra D."/>
            <person name="Morales J."/>
            <person name="Moreau H."/>
            <person name="Motomura T."/>
            <person name="Nagasato C."/>
            <person name="Napoli C.A."/>
            <person name="Nelson D.R."/>
            <person name="Nyvall-Collen P."/>
            <person name="Peters A.F."/>
            <person name="Pommier C."/>
            <person name="Potin P."/>
            <person name="Poulain J."/>
            <person name="Quesneville H."/>
            <person name="Read B."/>
            <person name="Rensing S.A."/>
            <person name="Ritter A."/>
            <person name="Rousvoal S."/>
            <person name="Samanta M."/>
            <person name="Samson G."/>
            <person name="Schroeder D.C."/>
            <person name="Segurens B."/>
            <person name="Strittmatter M."/>
            <person name="Tonon T."/>
            <person name="Tregear J.W."/>
            <person name="Valentin K."/>
            <person name="von Dassow P."/>
            <person name="Yamagishi T."/>
            <person name="Van de Peer Y."/>
            <person name="Wincker P."/>
        </authorList>
    </citation>
    <scope>NUCLEOTIDE SEQUENCE [LARGE SCALE GENOMIC DNA]</scope>
    <source>
        <strain evidence="11">Ec32 / CCAP1310/4</strain>
    </source>
</reference>
<evidence type="ECO:0000259" key="8">
    <source>
        <dbReference type="Pfam" id="PF10396"/>
    </source>
</evidence>
<protein>
    <submittedName>
        <fullName evidence="10">TrmE, organellal GTPase involved in tRNA modification</fullName>
    </submittedName>
</protein>
<dbReference type="AlphaFoldDB" id="D8LG51"/>
<dbReference type="SUPFAM" id="SSF116878">
    <property type="entry name" value="TrmE connector domain"/>
    <property type="match status" value="1"/>
</dbReference>
<evidence type="ECO:0000256" key="3">
    <source>
        <dbReference type="ARBA" id="ARBA00022741"/>
    </source>
</evidence>
<dbReference type="SUPFAM" id="SSF52540">
    <property type="entry name" value="P-loop containing nucleoside triphosphate hydrolases"/>
    <property type="match status" value="1"/>
</dbReference>
<evidence type="ECO:0000313" key="10">
    <source>
        <dbReference type="EMBL" id="CBN78950.1"/>
    </source>
</evidence>
<dbReference type="GO" id="GO:0003924">
    <property type="term" value="F:GTPase activity"/>
    <property type="evidence" value="ECO:0007669"/>
    <property type="project" value="InterPro"/>
</dbReference>
<dbReference type="EMBL" id="FN648120">
    <property type="protein sequence ID" value="CBN78950.1"/>
    <property type="molecule type" value="Genomic_DNA"/>
</dbReference>
<evidence type="ECO:0000256" key="2">
    <source>
        <dbReference type="ARBA" id="ARBA00022694"/>
    </source>
</evidence>
<dbReference type="Pfam" id="PF10396">
    <property type="entry name" value="TrmE_N"/>
    <property type="match status" value="1"/>
</dbReference>
<dbReference type="InParanoid" id="D8LG51"/>
<name>D8LG51_ECTSI</name>
<dbReference type="GO" id="GO:0005525">
    <property type="term" value="F:GTP binding"/>
    <property type="evidence" value="ECO:0007669"/>
    <property type="project" value="UniProtKB-KW"/>
</dbReference>
<feature type="region of interest" description="Disordered" evidence="5">
    <location>
        <begin position="568"/>
        <end position="592"/>
    </location>
</feature>
<dbReference type="Gene3D" id="1.20.120.430">
    <property type="entry name" value="tRNA modification GTPase MnmE domain 2"/>
    <property type="match status" value="2"/>
</dbReference>
<feature type="domain" description="G" evidence="7">
    <location>
        <begin position="459"/>
        <end position="557"/>
    </location>
</feature>
<feature type="region of interest" description="Disordered" evidence="5">
    <location>
        <begin position="91"/>
        <end position="193"/>
    </location>
</feature>